<dbReference type="PROSITE" id="PS50109">
    <property type="entry name" value="HIS_KIN"/>
    <property type="match status" value="1"/>
</dbReference>
<evidence type="ECO:0000256" key="6">
    <source>
        <dbReference type="ARBA" id="ARBA00022777"/>
    </source>
</evidence>
<dbReference type="STRING" id="395961.Cyan7425_3248"/>
<evidence type="ECO:0000313" key="11">
    <source>
        <dbReference type="EMBL" id="ACL45575.1"/>
    </source>
</evidence>
<evidence type="ECO:0000256" key="1">
    <source>
        <dbReference type="ARBA" id="ARBA00000085"/>
    </source>
</evidence>
<dbReference type="OrthoDB" id="199946at2"/>
<gene>
    <name evidence="11" type="ordered locus">Cyan7425_3248</name>
</gene>
<evidence type="ECO:0000256" key="3">
    <source>
        <dbReference type="ARBA" id="ARBA00022553"/>
    </source>
</evidence>
<feature type="transmembrane region" description="Helical" evidence="9">
    <location>
        <begin position="72"/>
        <end position="96"/>
    </location>
</feature>
<keyword evidence="9" id="KW-1133">Transmembrane helix</keyword>
<keyword evidence="4" id="KW-0808">Transferase</keyword>
<dbReference type="SUPFAM" id="SSF55874">
    <property type="entry name" value="ATPase domain of HSP90 chaperone/DNA topoisomerase II/histidine kinase"/>
    <property type="match status" value="1"/>
</dbReference>
<dbReference type="Pfam" id="PF02518">
    <property type="entry name" value="HATPase_c"/>
    <property type="match status" value="1"/>
</dbReference>
<evidence type="ECO:0000259" key="10">
    <source>
        <dbReference type="PROSITE" id="PS50109"/>
    </source>
</evidence>
<feature type="transmembrane region" description="Helical" evidence="9">
    <location>
        <begin position="42"/>
        <end position="60"/>
    </location>
</feature>
<dbReference type="HOGENOM" id="CLU_000445_20_15_3"/>
<feature type="transmembrane region" description="Helical" evidence="9">
    <location>
        <begin position="12"/>
        <end position="30"/>
    </location>
</feature>
<feature type="domain" description="Histidine kinase" evidence="10">
    <location>
        <begin position="211"/>
        <end position="395"/>
    </location>
</feature>
<keyword evidence="9" id="KW-0812">Transmembrane</keyword>
<dbReference type="Pfam" id="PF07730">
    <property type="entry name" value="HisKA_3"/>
    <property type="match status" value="1"/>
</dbReference>
<dbReference type="InterPro" id="IPR011712">
    <property type="entry name" value="Sig_transdc_His_kin_sub3_dim/P"/>
</dbReference>
<dbReference type="InterPro" id="IPR036890">
    <property type="entry name" value="HATPase_C_sf"/>
</dbReference>
<accession>B8HNY8</accession>
<dbReference type="InterPro" id="IPR003594">
    <property type="entry name" value="HATPase_dom"/>
</dbReference>
<dbReference type="CDD" id="cd16917">
    <property type="entry name" value="HATPase_UhpB-NarQ-NarX-like"/>
    <property type="match status" value="1"/>
</dbReference>
<dbReference type="InterPro" id="IPR050482">
    <property type="entry name" value="Sensor_HK_TwoCompSys"/>
</dbReference>
<comment type="catalytic activity">
    <reaction evidence="1">
        <text>ATP + protein L-histidine = ADP + protein N-phospho-L-histidine.</text>
        <dbReference type="EC" id="2.7.13.3"/>
    </reaction>
</comment>
<dbReference type="GO" id="GO:0005524">
    <property type="term" value="F:ATP binding"/>
    <property type="evidence" value="ECO:0007669"/>
    <property type="project" value="UniProtKB-KW"/>
</dbReference>
<proteinExistence type="predicted"/>
<keyword evidence="6 11" id="KW-0418">Kinase</keyword>
<evidence type="ECO:0000256" key="4">
    <source>
        <dbReference type="ARBA" id="ARBA00022679"/>
    </source>
</evidence>
<reference evidence="11" key="1">
    <citation type="submission" date="2009-01" db="EMBL/GenBank/DDBJ databases">
        <title>Complete sequence of chromosome Cyanothece sp. PCC 7425.</title>
        <authorList>
            <consortium name="US DOE Joint Genome Institute"/>
            <person name="Lucas S."/>
            <person name="Copeland A."/>
            <person name="Lapidus A."/>
            <person name="Glavina del Rio T."/>
            <person name="Dalin E."/>
            <person name="Tice H."/>
            <person name="Bruce D."/>
            <person name="Goodwin L."/>
            <person name="Pitluck S."/>
            <person name="Sims D."/>
            <person name="Meineke L."/>
            <person name="Brettin T."/>
            <person name="Detter J.C."/>
            <person name="Han C."/>
            <person name="Larimer F."/>
            <person name="Land M."/>
            <person name="Hauser L."/>
            <person name="Kyrpides N."/>
            <person name="Ovchinnikova G."/>
            <person name="Liberton M."/>
            <person name="Stoeckel J."/>
            <person name="Banerjee A."/>
            <person name="Singh A."/>
            <person name="Page L."/>
            <person name="Sato H."/>
            <person name="Zhao L."/>
            <person name="Sherman L."/>
            <person name="Pakrasi H."/>
            <person name="Richardson P."/>
        </authorList>
    </citation>
    <scope>NUCLEOTIDE SEQUENCE</scope>
    <source>
        <strain evidence="11">PCC 7425</strain>
    </source>
</reference>
<dbReference type="SMART" id="SM00387">
    <property type="entry name" value="HATPase_c"/>
    <property type="match status" value="1"/>
</dbReference>
<keyword evidence="9" id="KW-0472">Membrane</keyword>
<dbReference type="Gene3D" id="3.30.565.10">
    <property type="entry name" value="Histidine kinase-like ATPase, C-terminal domain"/>
    <property type="match status" value="1"/>
</dbReference>
<sequence>MSLSNLRQPPLRFLLYLEWILLAIVALSELPRVDFNLLPRHPWITLPTLLIFTLLGLRLPTGKLARWLYTGLEFLLISIATFLGGLRLFILLYVVLVMRNSLIFSTTANSILTGLAFLLFLITQMVRINSLSIPRFPMLAERIGTLAISVTLLLGLVLIFLQLLIQAVLAERKSREQLAIAHEQLRRYALRIEDQATLEERNRIAREIHDSLGHHLTVFNLHLSAALRLLPTDPEEAIALLEEVKQLGATALQEVRQSVGQLRTDPLQGNSLETALQTLISEVHKSTGILPKLQVNLQRTLPRDVQVALYRIVQESLTNICKYAQASAIQICLTADSELHLTIADNGQGFDLSQNTTGFGLQGLKERVTALGGTLTIHTAPGQGCEIGVHCPLPAITSGVTNS</sequence>
<feature type="transmembrane region" description="Helical" evidence="9">
    <location>
        <begin position="102"/>
        <end position="122"/>
    </location>
</feature>
<dbReference type="PANTHER" id="PTHR24421:SF10">
    <property type="entry name" value="NITRATE_NITRITE SENSOR PROTEIN NARQ"/>
    <property type="match status" value="1"/>
</dbReference>
<dbReference type="GO" id="GO:0016020">
    <property type="term" value="C:membrane"/>
    <property type="evidence" value="ECO:0007669"/>
    <property type="project" value="InterPro"/>
</dbReference>
<keyword evidence="8" id="KW-0902">Two-component regulatory system</keyword>
<dbReference type="Gene3D" id="1.20.5.1930">
    <property type="match status" value="1"/>
</dbReference>
<dbReference type="eggNOG" id="COG4585">
    <property type="taxonomic scope" value="Bacteria"/>
</dbReference>
<dbReference type="EMBL" id="CP001344">
    <property type="protein sequence ID" value="ACL45575.1"/>
    <property type="molecule type" value="Genomic_DNA"/>
</dbReference>
<dbReference type="InterPro" id="IPR005467">
    <property type="entry name" value="His_kinase_dom"/>
</dbReference>
<protein>
    <recommendedName>
        <fullName evidence="2">histidine kinase</fullName>
        <ecNumber evidence="2">2.7.13.3</ecNumber>
    </recommendedName>
</protein>
<evidence type="ECO:0000256" key="8">
    <source>
        <dbReference type="ARBA" id="ARBA00023012"/>
    </source>
</evidence>
<feature type="transmembrane region" description="Helical" evidence="9">
    <location>
        <begin position="143"/>
        <end position="165"/>
    </location>
</feature>
<dbReference type="GO" id="GO:0046983">
    <property type="term" value="F:protein dimerization activity"/>
    <property type="evidence" value="ECO:0007669"/>
    <property type="project" value="InterPro"/>
</dbReference>
<evidence type="ECO:0000256" key="9">
    <source>
        <dbReference type="SAM" id="Phobius"/>
    </source>
</evidence>
<evidence type="ECO:0000256" key="2">
    <source>
        <dbReference type="ARBA" id="ARBA00012438"/>
    </source>
</evidence>
<evidence type="ECO:0000256" key="5">
    <source>
        <dbReference type="ARBA" id="ARBA00022741"/>
    </source>
</evidence>
<dbReference type="AlphaFoldDB" id="B8HNY8"/>
<dbReference type="KEGG" id="cyn:Cyan7425_3248"/>
<keyword evidence="7" id="KW-0067">ATP-binding</keyword>
<keyword evidence="5" id="KW-0547">Nucleotide-binding</keyword>
<keyword evidence="3" id="KW-0597">Phosphoprotein</keyword>
<organism evidence="11">
    <name type="scientific">Cyanothece sp. (strain PCC 7425 / ATCC 29141)</name>
    <dbReference type="NCBI Taxonomy" id="395961"/>
    <lineage>
        <taxon>Bacteria</taxon>
        <taxon>Bacillati</taxon>
        <taxon>Cyanobacteriota</taxon>
        <taxon>Cyanophyceae</taxon>
        <taxon>Gomontiellales</taxon>
        <taxon>Cyanothecaceae</taxon>
        <taxon>Cyanothece</taxon>
    </lineage>
</organism>
<dbReference type="PANTHER" id="PTHR24421">
    <property type="entry name" value="NITRATE/NITRITE SENSOR PROTEIN NARX-RELATED"/>
    <property type="match status" value="1"/>
</dbReference>
<evidence type="ECO:0000256" key="7">
    <source>
        <dbReference type="ARBA" id="ARBA00022840"/>
    </source>
</evidence>
<dbReference type="EC" id="2.7.13.3" evidence="2"/>
<dbReference type="GO" id="GO:0000155">
    <property type="term" value="F:phosphorelay sensor kinase activity"/>
    <property type="evidence" value="ECO:0007669"/>
    <property type="project" value="InterPro"/>
</dbReference>
<name>B8HNY8_CYAP4</name>